<evidence type="ECO:0000313" key="1">
    <source>
        <dbReference type="EMBL" id="PRX57369.1"/>
    </source>
</evidence>
<dbReference type="OrthoDB" id="6402183at2"/>
<accession>A0A2T0MII2</accession>
<dbReference type="RefSeq" id="WP_106144269.1">
    <property type="nucleotide sequence ID" value="NZ_PVYX01000001.1"/>
</dbReference>
<comment type="caution">
    <text evidence="1">The sequence shown here is derived from an EMBL/GenBank/DDBJ whole genome shotgun (WGS) entry which is preliminary data.</text>
</comment>
<evidence type="ECO:0000313" key="2">
    <source>
        <dbReference type="Proteomes" id="UP000237640"/>
    </source>
</evidence>
<name>A0A2T0MII2_9FLAO</name>
<proteinExistence type="predicted"/>
<reference evidence="1 2" key="1">
    <citation type="submission" date="2018-03" db="EMBL/GenBank/DDBJ databases">
        <title>Genomic Encyclopedia of Archaeal and Bacterial Type Strains, Phase II (KMG-II): from individual species to whole genera.</title>
        <authorList>
            <person name="Goeker M."/>
        </authorList>
    </citation>
    <scope>NUCLEOTIDE SEQUENCE [LARGE SCALE GENOMIC DNA]</scope>
    <source>
        <strain evidence="1 2">DSM 25027</strain>
    </source>
</reference>
<dbReference type="EMBL" id="PVYX01000001">
    <property type="protein sequence ID" value="PRX57369.1"/>
    <property type="molecule type" value="Genomic_DNA"/>
</dbReference>
<protein>
    <submittedName>
        <fullName evidence="1">Uncharacterized protein</fullName>
    </submittedName>
</protein>
<dbReference type="Proteomes" id="UP000237640">
    <property type="component" value="Unassembled WGS sequence"/>
</dbReference>
<keyword evidence="2" id="KW-1185">Reference proteome</keyword>
<sequence>MKYLYLDDEQIQLTQDIVELLESERDDLEIIWSQPKSFGEEIKRLKSEVYDGLMLDLRLDQKSDAEYRAFSLAQEIRTRATEGTMKDIPIVVCSTDRKLKASYNKDTSGQDLFDRKYLKTKDLGDDSKTVANELVSLAKGYALLSSIKSDLKGKGVQLDKFLLLNDSQLKFIDKRVFEFFNKYKTRLPIHEYASFVFDKLIIPPGILLDKGNVLARLGVDENSPELEELLSKINNYKYKGAFGDHWERWWWPLIENWFSSKSNFKLSFMTAEERVDELKRIVKLEELKSAKALASNYSSKFWALCEFYKKPLDPYTDGVVLEEDNLSQPWQENRYISMKAALDVGSKAAGLIPHPSEKEKVKAFSKILKNE</sequence>
<dbReference type="AlphaFoldDB" id="A0A2T0MII2"/>
<gene>
    <name evidence="1" type="ORF">CLV81_1373</name>
</gene>
<organism evidence="1 2">
    <name type="scientific">Flagellimonas meridianipacifica</name>
    <dbReference type="NCBI Taxonomy" id="1080225"/>
    <lineage>
        <taxon>Bacteria</taxon>
        <taxon>Pseudomonadati</taxon>
        <taxon>Bacteroidota</taxon>
        <taxon>Flavobacteriia</taxon>
        <taxon>Flavobacteriales</taxon>
        <taxon>Flavobacteriaceae</taxon>
        <taxon>Flagellimonas</taxon>
    </lineage>
</organism>